<dbReference type="InterPro" id="IPR014001">
    <property type="entry name" value="Helicase_ATP-bd"/>
</dbReference>
<keyword evidence="6 13" id="KW-0378">Hydrolase</keyword>
<dbReference type="PANTHER" id="PTHR47959:SF8">
    <property type="entry name" value="RNA HELICASE"/>
    <property type="match status" value="1"/>
</dbReference>
<reference evidence="17" key="1">
    <citation type="submission" date="2022-07" db="EMBL/GenBank/DDBJ databases">
        <title>Phylogenomic reconstructions and comparative analyses of Kickxellomycotina fungi.</title>
        <authorList>
            <person name="Reynolds N.K."/>
            <person name="Stajich J.E."/>
            <person name="Barry K."/>
            <person name="Grigoriev I.V."/>
            <person name="Crous P."/>
            <person name="Smith M.E."/>
        </authorList>
    </citation>
    <scope>NUCLEOTIDE SEQUENCE</scope>
    <source>
        <strain evidence="17">RSA 1196</strain>
    </source>
</reference>
<evidence type="ECO:0000256" key="12">
    <source>
        <dbReference type="PROSITE-ProRule" id="PRU00552"/>
    </source>
</evidence>
<keyword evidence="8 13" id="KW-0067">ATP-binding</keyword>
<evidence type="ECO:0000256" key="7">
    <source>
        <dbReference type="ARBA" id="ARBA00022806"/>
    </source>
</evidence>
<keyword evidence="18" id="KW-1185">Reference proteome</keyword>
<dbReference type="SMART" id="SM00487">
    <property type="entry name" value="DEXDc"/>
    <property type="match status" value="1"/>
</dbReference>
<comment type="caution">
    <text evidence="17">The sequence shown here is derived from an EMBL/GenBank/DDBJ whole genome shotgun (WGS) entry which is preliminary data.</text>
</comment>
<evidence type="ECO:0000256" key="5">
    <source>
        <dbReference type="ARBA" id="ARBA00022741"/>
    </source>
</evidence>
<feature type="short sequence motif" description="Q motif" evidence="12">
    <location>
        <begin position="119"/>
        <end position="147"/>
    </location>
</feature>
<dbReference type="Proteomes" id="UP001150925">
    <property type="component" value="Unassembled WGS sequence"/>
</dbReference>
<feature type="compositionally biased region" description="Polar residues" evidence="14">
    <location>
        <begin position="7"/>
        <end position="34"/>
    </location>
</feature>
<organism evidence="17 18">
    <name type="scientific">Dispira parvispora</name>
    <dbReference type="NCBI Taxonomy" id="1520584"/>
    <lineage>
        <taxon>Eukaryota</taxon>
        <taxon>Fungi</taxon>
        <taxon>Fungi incertae sedis</taxon>
        <taxon>Zoopagomycota</taxon>
        <taxon>Kickxellomycotina</taxon>
        <taxon>Dimargaritomycetes</taxon>
        <taxon>Dimargaritales</taxon>
        <taxon>Dimargaritaceae</taxon>
        <taxon>Dispira</taxon>
    </lineage>
</organism>
<evidence type="ECO:0000256" key="14">
    <source>
        <dbReference type="SAM" id="MobiDB-lite"/>
    </source>
</evidence>
<comment type="similarity">
    <text evidence="3">Belongs to the DEAD box helicase family. DDX54/DBP10 subfamily.</text>
</comment>
<feature type="compositionally biased region" description="Polar residues" evidence="14">
    <location>
        <begin position="95"/>
        <end position="106"/>
    </location>
</feature>
<dbReference type="GO" id="GO:0003724">
    <property type="term" value="F:RNA helicase activity"/>
    <property type="evidence" value="ECO:0007669"/>
    <property type="project" value="UniProtKB-EC"/>
</dbReference>
<feature type="domain" description="Helicase ATP-binding" evidence="15">
    <location>
        <begin position="150"/>
        <end position="322"/>
    </location>
</feature>
<comment type="function">
    <text evidence="1">ATP-binding RNA helicase involved in the biogenesis of 60S ribosomal subunits and is required for the normal formation of 25S and 5.8S rRNAs.</text>
</comment>
<dbReference type="PROSITE" id="PS00039">
    <property type="entry name" value="DEAD_ATP_HELICASE"/>
    <property type="match status" value="1"/>
</dbReference>
<evidence type="ECO:0000256" key="9">
    <source>
        <dbReference type="ARBA" id="ARBA00022884"/>
    </source>
</evidence>
<comment type="catalytic activity">
    <reaction evidence="11">
        <text>ATP + H2O = ADP + phosphate + H(+)</text>
        <dbReference type="Rhea" id="RHEA:13065"/>
        <dbReference type="ChEBI" id="CHEBI:15377"/>
        <dbReference type="ChEBI" id="CHEBI:15378"/>
        <dbReference type="ChEBI" id="CHEBI:30616"/>
        <dbReference type="ChEBI" id="CHEBI:43474"/>
        <dbReference type="ChEBI" id="CHEBI:456216"/>
        <dbReference type="EC" id="3.6.4.13"/>
    </reaction>
</comment>
<dbReference type="EMBL" id="JANBPY010002897">
    <property type="protein sequence ID" value="KAJ1953356.1"/>
    <property type="molecule type" value="Genomic_DNA"/>
</dbReference>
<dbReference type="GO" id="GO:0003723">
    <property type="term" value="F:RNA binding"/>
    <property type="evidence" value="ECO:0007669"/>
    <property type="project" value="UniProtKB-KW"/>
</dbReference>
<dbReference type="InterPro" id="IPR027417">
    <property type="entry name" value="P-loop_NTPase"/>
</dbReference>
<dbReference type="Gene3D" id="3.40.50.300">
    <property type="entry name" value="P-loop containing nucleotide triphosphate hydrolases"/>
    <property type="match status" value="1"/>
</dbReference>
<proteinExistence type="inferred from homology"/>
<evidence type="ECO:0000256" key="1">
    <source>
        <dbReference type="ARBA" id="ARBA00003706"/>
    </source>
</evidence>
<feature type="domain" description="DEAD-box RNA helicase Q" evidence="16">
    <location>
        <begin position="119"/>
        <end position="147"/>
    </location>
</feature>
<name>A0A9W8AHK0_9FUNG</name>
<evidence type="ECO:0000256" key="3">
    <source>
        <dbReference type="ARBA" id="ARBA00010379"/>
    </source>
</evidence>
<evidence type="ECO:0000313" key="18">
    <source>
        <dbReference type="Proteomes" id="UP001150925"/>
    </source>
</evidence>
<dbReference type="InterPro" id="IPR014014">
    <property type="entry name" value="RNA_helicase_DEAD_Q_motif"/>
</dbReference>
<dbReference type="CDD" id="cd17959">
    <property type="entry name" value="DEADc_DDX54"/>
    <property type="match status" value="1"/>
</dbReference>
<dbReference type="AlphaFoldDB" id="A0A9W8AHK0"/>
<evidence type="ECO:0000256" key="13">
    <source>
        <dbReference type="RuleBase" id="RU000492"/>
    </source>
</evidence>
<feature type="non-terminal residue" evidence="17">
    <location>
        <position position="330"/>
    </location>
</feature>
<protein>
    <recommendedName>
        <fullName evidence="4">RNA helicase</fullName>
        <ecNumber evidence="4">3.6.4.13</ecNumber>
    </recommendedName>
</protein>
<dbReference type="GO" id="GO:0016787">
    <property type="term" value="F:hydrolase activity"/>
    <property type="evidence" value="ECO:0007669"/>
    <property type="project" value="UniProtKB-KW"/>
</dbReference>
<evidence type="ECO:0000259" key="16">
    <source>
        <dbReference type="PROSITE" id="PS51195"/>
    </source>
</evidence>
<dbReference type="InterPro" id="IPR011545">
    <property type="entry name" value="DEAD/DEAH_box_helicase_dom"/>
</dbReference>
<accession>A0A9W8AHK0</accession>
<evidence type="ECO:0000256" key="6">
    <source>
        <dbReference type="ARBA" id="ARBA00022801"/>
    </source>
</evidence>
<keyword evidence="10" id="KW-0539">Nucleus</keyword>
<keyword evidence="7 13" id="KW-0347">Helicase</keyword>
<evidence type="ECO:0000256" key="11">
    <source>
        <dbReference type="ARBA" id="ARBA00047984"/>
    </source>
</evidence>
<dbReference type="InterPro" id="IPR000629">
    <property type="entry name" value="RNA-helicase_DEAD-box_CS"/>
</dbReference>
<dbReference type="EC" id="3.6.4.13" evidence="4"/>
<dbReference type="InterPro" id="IPR033517">
    <property type="entry name" value="DDX54/DBP10_DEAD-box_helicase"/>
</dbReference>
<evidence type="ECO:0000313" key="17">
    <source>
        <dbReference type="EMBL" id="KAJ1953356.1"/>
    </source>
</evidence>
<dbReference type="SUPFAM" id="SSF52540">
    <property type="entry name" value="P-loop containing nucleoside triphosphate hydrolases"/>
    <property type="match status" value="1"/>
</dbReference>
<keyword evidence="5 13" id="KW-0547">Nucleotide-binding</keyword>
<evidence type="ECO:0000256" key="8">
    <source>
        <dbReference type="ARBA" id="ARBA00022840"/>
    </source>
</evidence>
<evidence type="ECO:0000256" key="4">
    <source>
        <dbReference type="ARBA" id="ARBA00012552"/>
    </source>
</evidence>
<comment type="subcellular location">
    <subcellularLocation>
        <location evidence="2">Nucleus</location>
        <location evidence="2">Nucleolus</location>
    </subcellularLocation>
</comment>
<dbReference type="PROSITE" id="PS51192">
    <property type="entry name" value="HELICASE_ATP_BIND_1"/>
    <property type="match status" value="1"/>
</dbReference>
<gene>
    <name evidence="17" type="primary">DBP10_2</name>
    <name evidence="17" type="ORF">IWQ62_006010</name>
</gene>
<dbReference type="GO" id="GO:0005524">
    <property type="term" value="F:ATP binding"/>
    <property type="evidence" value="ECO:0007669"/>
    <property type="project" value="UniProtKB-KW"/>
</dbReference>
<dbReference type="GO" id="GO:0005730">
    <property type="term" value="C:nucleolus"/>
    <property type="evidence" value="ECO:0007669"/>
    <property type="project" value="UniProtKB-SubCell"/>
</dbReference>
<evidence type="ECO:0000256" key="10">
    <source>
        <dbReference type="ARBA" id="ARBA00023242"/>
    </source>
</evidence>
<keyword evidence="9" id="KW-0694">RNA-binding</keyword>
<feature type="region of interest" description="Disordered" evidence="14">
    <location>
        <begin position="1"/>
        <end position="106"/>
    </location>
</feature>
<dbReference type="PANTHER" id="PTHR47959">
    <property type="entry name" value="ATP-DEPENDENT RNA HELICASE RHLE-RELATED"/>
    <property type="match status" value="1"/>
</dbReference>
<dbReference type="OrthoDB" id="10261375at2759"/>
<evidence type="ECO:0000259" key="15">
    <source>
        <dbReference type="PROSITE" id="PS51192"/>
    </source>
</evidence>
<dbReference type="FunFam" id="3.40.50.300:FF:000865">
    <property type="entry name" value="ATP-dependent RNA helicase DDX54"/>
    <property type="match status" value="1"/>
</dbReference>
<dbReference type="GO" id="GO:0005829">
    <property type="term" value="C:cytosol"/>
    <property type="evidence" value="ECO:0007669"/>
    <property type="project" value="TreeGrafter"/>
</dbReference>
<dbReference type="Pfam" id="PF00270">
    <property type="entry name" value="DEAD"/>
    <property type="match status" value="1"/>
</dbReference>
<sequence length="330" mass="36221">MVRQPYDSGNESDAYNGDLHTTQVLTTSTSSHQGTMDLHNDPLDGFEGLTVPDALRSSTTSKKSRTPRSTANAKVGQSKISNMDQEDSDSDGSVDPNSAESKLYSKQIQAVNRKKNKSGGFQSMGLMANVLRAVLNKGYKVPTPIQRKCIPLVLEGKDVVGMARTGSGKTAAFTIPLVNRLRNHSAKVGVRGLILSPSRELALQTLKFAKELSKYTDLRHCALVGGDRLEEQYEMMAANPDILVATPGRCLHLIVEMNLDLSSVEYVVFDEADRLFEMGFSVQLHEILHRLPPSRQTLLFSATLPNNLVDFAKAGLHEPELVRLDVDTKI</sequence>
<dbReference type="PROSITE" id="PS51195">
    <property type="entry name" value="Q_MOTIF"/>
    <property type="match status" value="1"/>
</dbReference>
<evidence type="ECO:0000256" key="2">
    <source>
        <dbReference type="ARBA" id="ARBA00004604"/>
    </source>
</evidence>
<dbReference type="InterPro" id="IPR050079">
    <property type="entry name" value="DEAD_box_RNA_helicase"/>
</dbReference>